<dbReference type="AlphaFoldDB" id="A0A844FIP2"/>
<evidence type="ECO:0008006" key="3">
    <source>
        <dbReference type="Google" id="ProtNLM"/>
    </source>
</evidence>
<evidence type="ECO:0000313" key="2">
    <source>
        <dbReference type="Proteomes" id="UP000462760"/>
    </source>
</evidence>
<proteinExistence type="predicted"/>
<evidence type="ECO:0000313" key="1">
    <source>
        <dbReference type="EMBL" id="MSS43796.1"/>
    </source>
</evidence>
<organism evidence="1 2">
    <name type="scientific">Anaerosalibacter bizertensis</name>
    <dbReference type="NCBI Taxonomy" id="932217"/>
    <lineage>
        <taxon>Bacteria</taxon>
        <taxon>Bacillati</taxon>
        <taxon>Bacillota</taxon>
        <taxon>Tissierellia</taxon>
        <taxon>Tissierellales</taxon>
        <taxon>Sporanaerobacteraceae</taxon>
        <taxon>Anaerosalibacter</taxon>
    </lineage>
</organism>
<comment type="caution">
    <text evidence="1">The sequence shown here is derived from an EMBL/GenBank/DDBJ whole genome shotgun (WGS) entry which is preliminary data.</text>
</comment>
<protein>
    <recommendedName>
        <fullName evidence="3">Phage tail protein</fullName>
    </recommendedName>
</protein>
<dbReference type="OrthoDB" id="2734969at2"/>
<reference evidence="1 2" key="1">
    <citation type="submission" date="2019-08" db="EMBL/GenBank/DDBJ databases">
        <title>In-depth cultivation of the pig gut microbiome towards novel bacterial diversity and tailored functional studies.</title>
        <authorList>
            <person name="Wylensek D."/>
            <person name="Hitch T.C.A."/>
            <person name="Clavel T."/>
        </authorList>
    </citation>
    <scope>NUCLEOTIDE SEQUENCE [LARGE SCALE GENOMIC DNA]</scope>
    <source>
        <strain evidence="1 2">Med78-601-WT-4W-RMD-3</strain>
    </source>
</reference>
<dbReference type="RefSeq" id="WP_154484476.1">
    <property type="nucleotide sequence ID" value="NZ_VULR01000011.1"/>
</dbReference>
<gene>
    <name evidence="1" type="ORF">FYJ27_08650</name>
</gene>
<dbReference type="EMBL" id="VULR01000011">
    <property type="protein sequence ID" value="MSS43796.1"/>
    <property type="molecule type" value="Genomic_DNA"/>
</dbReference>
<name>A0A844FIP2_9FIRM</name>
<accession>A0A844FIP2</accession>
<sequence length="228" mass="27148">MHWFKFKDNYSVDYNLLISDLGRRQRAEEQIEEYEIPYRNENLIIHTNRYKPYLREMTVVAKDIRQIDRINAWLRGRGKLRTSIDEGGFFYASIFSGLDYEEIARDTQDFRVSFKVDPFFYLDSGQEIITITEPIKLINPGTYYAEPTIKIYGTGNITLNINSDFYEFRNVEDEITIDSNLQVIYRDTLNQSNKFYSKDFPTFDIGDINITWEGNVSKIEIMPRWRML</sequence>
<dbReference type="Proteomes" id="UP000462760">
    <property type="component" value="Unassembled WGS sequence"/>
</dbReference>